<evidence type="ECO:0000256" key="1">
    <source>
        <dbReference type="ARBA" id="ARBA00004123"/>
    </source>
</evidence>
<gene>
    <name evidence="12" type="ORF">ANN_03862</name>
</gene>
<feature type="domain" description="C2H2-type" evidence="11">
    <location>
        <begin position="485"/>
        <end position="512"/>
    </location>
</feature>
<comment type="subcellular location">
    <subcellularLocation>
        <location evidence="1">Nucleus</location>
    </subcellularLocation>
</comment>
<dbReference type="InterPro" id="IPR051497">
    <property type="entry name" value="Dev/Hematopoietic_TF"/>
</dbReference>
<evidence type="ECO:0000256" key="9">
    <source>
        <dbReference type="ARBA" id="ARBA00023242"/>
    </source>
</evidence>
<keyword evidence="2" id="KW-0479">Metal-binding</keyword>
<evidence type="ECO:0000256" key="10">
    <source>
        <dbReference type="PROSITE-ProRule" id="PRU00042"/>
    </source>
</evidence>
<feature type="domain" description="C2H2-type" evidence="11">
    <location>
        <begin position="176"/>
        <end position="203"/>
    </location>
</feature>
<keyword evidence="9" id="KW-0539">Nucleus</keyword>
<evidence type="ECO:0000256" key="7">
    <source>
        <dbReference type="ARBA" id="ARBA00023125"/>
    </source>
</evidence>
<evidence type="ECO:0000256" key="2">
    <source>
        <dbReference type="ARBA" id="ARBA00022723"/>
    </source>
</evidence>
<evidence type="ECO:0000256" key="3">
    <source>
        <dbReference type="ARBA" id="ARBA00022737"/>
    </source>
</evidence>
<feature type="domain" description="C2H2-type" evidence="11">
    <location>
        <begin position="92"/>
        <end position="119"/>
    </location>
</feature>
<keyword evidence="7" id="KW-0238">DNA-binding</keyword>
<dbReference type="Pfam" id="PF00096">
    <property type="entry name" value="zf-C2H2"/>
    <property type="match status" value="6"/>
</dbReference>
<dbReference type="SUPFAM" id="SSF57667">
    <property type="entry name" value="beta-beta-alpha zinc fingers"/>
    <property type="match status" value="5"/>
</dbReference>
<keyword evidence="5" id="KW-0862">Zinc</keyword>
<reference evidence="12 13" key="1">
    <citation type="journal article" date="2022" name="Allergy">
        <title>Genome assembly and annotation of Periplaneta americana reveal a comprehensive cockroach allergen profile.</title>
        <authorList>
            <person name="Wang L."/>
            <person name="Xiong Q."/>
            <person name="Saelim N."/>
            <person name="Wang L."/>
            <person name="Nong W."/>
            <person name="Wan A.T."/>
            <person name="Shi M."/>
            <person name="Liu X."/>
            <person name="Cao Q."/>
            <person name="Hui J.H.L."/>
            <person name="Sookrung N."/>
            <person name="Leung T.F."/>
            <person name="Tungtrongchitr A."/>
            <person name="Tsui S.K.W."/>
        </authorList>
    </citation>
    <scope>NUCLEOTIDE SEQUENCE [LARGE SCALE GENOMIC DNA]</scope>
    <source>
        <strain evidence="12">PWHHKU_190912</strain>
    </source>
</reference>
<dbReference type="InterPro" id="IPR013087">
    <property type="entry name" value="Znf_C2H2_type"/>
</dbReference>
<sequence>MEESIRGTVKEEIYLQETAEEDEVLPQRIEIPQKEATCNSNSRQKGHVTIAQNDMNGVPSDKALDRQVAIEMSTRNQNLKQQSCNRKRDRTKECNTCGKVFRRREGLKVHLRSHTGEKPYKCDICDDVFAQSSSLKKHLRRHTGEKPYKCELCGKSFSCSSTLRFHVTLHTGEKAFKCDLCGKRFSQSGTLNRHAREHTGDKPFKCDLCGKSFSQTCSLSRHARRHTGQKPFKCDLCGKCFSQSGNLKVHISHHKGERPFKCDTCESHRQSTFIVMDVIKLEPVVDMSDTDLKQKLLLQEGNVLNLNVAEIKVECVDSSYDVSSEVKDEDSAGSIIDPVKCEVEEGNSLNLQMADIKMEFVEPNFDVTSDTKLEEPYMFSAGMCKAEEDYSCFVGTIKEDLYLKESTEDEALPQSIAVPRGIGVLDEETSHYGSNLQNESLAIVLGADCVPSNNYLHEPAISDELITRKENVKKRPRERKRVGSLQCNTCGKLFRRREGLKLHLRSHTGEKPYQCLLCGGVLLTVVRAEETFTTSHRREAIQVRRLWQMFLAFFDCEVSFEIAHRRETIQMRCLWQVLLSDRKSEQALTPTHWPEALPVRSLRETLQNSRHHRIRSMIAEALRKKGLTVHEEVHGISQEGSCRRIDMLAIPPGSTSAYIIDPTVRFEAQEQQPAEVHAEKCRIYEPTVAFYLEKYNLTSIEVVGLMVGARGTIPRLFVSFCKKFQLNNDFIRDVSLTAIRGSLAILKYHLYFVS</sequence>
<dbReference type="PROSITE" id="PS50157">
    <property type="entry name" value="ZINC_FINGER_C2H2_2"/>
    <property type="match status" value="7"/>
</dbReference>
<feature type="domain" description="C2H2-type" evidence="11">
    <location>
        <begin position="120"/>
        <end position="147"/>
    </location>
</feature>
<dbReference type="Gene3D" id="3.30.160.60">
    <property type="entry name" value="Classic Zinc Finger"/>
    <property type="match status" value="7"/>
</dbReference>
<keyword evidence="4 10" id="KW-0863">Zinc-finger</keyword>
<proteinExistence type="predicted"/>
<evidence type="ECO:0000256" key="4">
    <source>
        <dbReference type="ARBA" id="ARBA00022771"/>
    </source>
</evidence>
<dbReference type="EMBL" id="JAJSOF020000001">
    <property type="protein sequence ID" value="KAJ4452337.1"/>
    <property type="molecule type" value="Genomic_DNA"/>
</dbReference>
<evidence type="ECO:0000256" key="5">
    <source>
        <dbReference type="ARBA" id="ARBA00022833"/>
    </source>
</evidence>
<accession>A0ABQ8U042</accession>
<feature type="domain" description="C2H2-type" evidence="11">
    <location>
        <begin position="204"/>
        <end position="231"/>
    </location>
</feature>
<dbReference type="SMART" id="SM00355">
    <property type="entry name" value="ZnF_C2H2"/>
    <property type="match status" value="7"/>
</dbReference>
<keyword evidence="6" id="KW-0805">Transcription regulation</keyword>
<keyword evidence="13" id="KW-1185">Reference proteome</keyword>
<dbReference type="InterPro" id="IPR036236">
    <property type="entry name" value="Znf_C2H2_sf"/>
</dbReference>
<organism evidence="12 13">
    <name type="scientific">Periplaneta americana</name>
    <name type="common">American cockroach</name>
    <name type="synonym">Blatta americana</name>
    <dbReference type="NCBI Taxonomy" id="6978"/>
    <lineage>
        <taxon>Eukaryota</taxon>
        <taxon>Metazoa</taxon>
        <taxon>Ecdysozoa</taxon>
        <taxon>Arthropoda</taxon>
        <taxon>Hexapoda</taxon>
        <taxon>Insecta</taxon>
        <taxon>Pterygota</taxon>
        <taxon>Neoptera</taxon>
        <taxon>Polyneoptera</taxon>
        <taxon>Dictyoptera</taxon>
        <taxon>Blattodea</taxon>
        <taxon>Blattoidea</taxon>
        <taxon>Blattidae</taxon>
        <taxon>Blattinae</taxon>
        <taxon>Periplaneta</taxon>
    </lineage>
</organism>
<evidence type="ECO:0000259" key="11">
    <source>
        <dbReference type="PROSITE" id="PS50157"/>
    </source>
</evidence>
<dbReference type="PROSITE" id="PS00028">
    <property type="entry name" value="ZINC_FINGER_C2H2_1"/>
    <property type="match status" value="7"/>
</dbReference>
<feature type="domain" description="C2H2-type" evidence="11">
    <location>
        <begin position="232"/>
        <end position="259"/>
    </location>
</feature>
<name>A0ABQ8U042_PERAM</name>
<dbReference type="Proteomes" id="UP001148838">
    <property type="component" value="Unassembled WGS sequence"/>
</dbReference>
<keyword evidence="3" id="KW-0677">Repeat</keyword>
<evidence type="ECO:0000256" key="8">
    <source>
        <dbReference type="ARBA" id="ARBA00023163"/>
    </source>
</evidence>
<comment type="caution">
    <text evidence="12">The sequence shown here is derived from an EMBL/GenBank/DDBJ whole genome shotgun (WGS) entry which is preliminary data.</text>
</comment>
<protein>
    <recommendedName>
        <fullName evidence="11">C2H2-type domain-containing protein</fullName>
    </recommendedName>
</protein>
<evidence type="ECO:0000313" key="13">
    <source>
        <dbReference type="Proteomes" id="UP001148838"/>
    </source>
</evidence>
<dbReference type="PANTHER" id="PTHR45993">
    <property type="entry name" value="B-CELL LYMPHOMA/LEUKEMIA 11"/>
    <property type="match status" value="1"/>
</dbReference>
<dbReference type="PANTHER" id="PTHR45993:SF10">
    <property type="entry name" value="ZINC FINGER PROTEIN 208 ISOFORM X1-RELATED"/>
    <property type="match status" value="1"/>
</dbReference>
<evidence type="ECO:0000313" key="12">
    <source>
        <dbReference type="EMBL" id="KAJ4452337.1"/>
    </source>
</evidence>
<feature type="domain" description="C2H2-type" evidence="11">
    <location>
        <begin position="148"/>
        <end position="175"/>
    </location>
</feature>
<keyword evidence="8" id="KW-0804">Transcription</keyword>
<evidence type="ECO:0000256" key="6">
    <source>
        <dbReference type="ARBA" id="ARBA00023015"/>
    </source>
</evidence>